<proteinExistence type="predicted"/>
<accession>A0A078EYE6</accession>
<evidence type="ECO:0000256" key="1">
    <source>
        <dbReference type="SAM" id="MobiDB-lite"/>
    </source>
</evidence>
<gene>
    <name evidence="2" type="primary">BnaA05g29560D</name>
    <name evidence="2" type="ORF">GSBRNA2T00059556001</name>
</gene>
<dbReference type="AlphaFoldDB" id="A0A078EYE6"/>
<reference evidence="2 3" key="1">
    <citation type="journal article" date="2014" name="Science">
        <title>Plant genetics. Early allopolyploid evolution in the post-Neolithic Brassica napus oilseed genome.</title>
        <authorList>
            <person name="Chalhoub B."/>
            <person name="Denoeud F."/>
            <person name="Liu S."/>
            <person name="Parkin I.A."/>
            <person name="Tang H."/>
            <person name="Wang X."/>
            <person name="Chiquet J."/>
            <person name="Belcram H."/>
            <person name="Tong C."/>
            <person name="Samans B."/>
            <person name="Correa M."/>
            <person name="Da Silva C."/>
            <person name="Just J."/>
            <person name="Falentin C."/>
            <person name="Koh C.S."/>
            <person name="Le Clainche I."/>
            <person name="Bernard M."/>
            <person name="Bento P."/>
            <person name="Noel B."/>
            <person name="Labadie K."/>
            <person name="Alberti A."/>
            <person name="Charles M."/>
            <person name="Arnaud D."/>
            <person name="Guo H."/>
            <person name="Daviaud C."/>
            <person name="Alamery S."/>
            <person name="Jabbari K."/>
            <person name="Zhao M."/>
            <person name="Edger P.P."/>
            <person name="Chelaifa H."/>
            <person name="Tack D."/>
            <person name="Lassalle G."/>
            <person name="Mestiri I."/>
            <person name="Schnel N."/>
            <person name="Le Paslier M.C."/>
            <person name="Fan G."/>
            <person name="Renault V."/>
            <person name="Bayer P.E."/>
            <person name="Golicz A.A."/>
            <person name="Manoli S."/>
            <person name="Lee T.H."/>
            <person name="Thi V.H."/>
            <person name="Chalabi S."/>
            <person name="Hu Q."/>
            <person name="Fan C."/>
            <person name="Tollenaere R."/>
            <person name="Lu Y."/>
            <person name="Battail C."/>
            <person name="Shen J."/>
            <person name="Sidebottom C.H."/>
            <person name="Wang X."/>
            <person name="Canaguier A."/>
            <person name="Chauveau A."/>
            <person name="Berard A."/>
            <person name="Deniot G."/>
            <person name="Guan M."/>
            <person name="Liu Z."/>
            <person name="Sun F."/>
            <person name="Lim Y.P."/>
            <person name="Lyons E."/>
            <person name="Town C.D."/>
            <person name="Bancroft I."/>
            <person name="Wang X."/>
            <person name="Meng J."/>
            <person name="Ma J."/>
            <person name="Pires J.C."/>
            <person name="King G.J."/>
            <person name="Brunel D."/>
            <person name="Delourme R."/>
            <person name="Renard M."/>
            <person name="Aury J.M."/>
            <person name="Adams K.L."/>
            <person name="Batley J."/>
            <person name="Snowdon R.J."/>
            <person name="Tost J."/>
            <person name="Edwards D."/>
            <person name="Zhou Y."/>
            <person name="Hua W."/>
            <person name="Sharpe A.G."/>
            <person name="Paterson A.H."/>
            <person name="Guan C."/>
            <person name="Wincker P."/>
        </authorList>
    </citation>
    <scope>NUCLEOTIDE SEQUENCE [LARGE SCALE GENOMIC DNA]</scope>
    <source>
        <strain evidence="3">cv. Darmor-bzh</strain>
    </source>
</reference>
<protein>
    <submittedName>
        <fullName evidence="2">BnaA05g29560D protein</fullName>
    </submittedName>
</protein>
<organism evidence="2 3">
    <name type="scientific">Brassica napus</name>
    <name type="common">Rape</name>
    <dbReference type="NCBI Taxonomy" id="3708"/>
    <lineage>
        <taxon>Eukaryota</taxon>
        <taxon>Viridiplantae</taxon>
        <taxon>Streptophyta</taxon>
        <taxon>Embryophyta</taxon>
        <taxon>Tracheophyta</taxon>
        <taxon>Spermatophyta</taxon>
        <taxon>Magnoliopsida</taxon>
        <taxon>eudicotyledons</taxon>
        <taxon>Gunneridae</taxon>
        <taxon>Pentapetalae</taxon>
        <taxon>rosids</taxon>
        <taxon>malvids</taxon>
        <taxon>Brassicales</taxon>
        <taxon>Brassicaceae</taxon>
        <taxon>Brassiceae</taxon>
        <taxon>Brassica</taxon>
    </lineage>
</organism>
<dbReference type="Proteomes" id="UP000028999">
    <property type="component" value="Unassembled WGS sequence"/>
</dbReference>
<evidence type="ECO:0000313" key="3">
    <source>
        <dbReference type="Proteomes" id="UP000028999"/>
    </source>
</evidence>
<evidence type="ECO:0000313" key="2">
    <source>
        <dbReference type="EMBL" id="CDY35994.1"/>
    </source>
</evidence>
<keyword evidence="3" id="KW-1185">Reference proteome</keyword>
<feature type="compositionally biased region" description="Basic residues" evidence="1">
    <location>
        <begin position="67"/>
        <end position="79"/>
    </location>
</feature>
<dbReference type="EMBL" id="LK032364">
    <property type="protein sequence ID" value="CDY35994.1"/>
    <property type="molecule type" value="Genomic_DNA"/>
</dbReference>
<sequence length="129" mass="14831">MQDDYAILSPPHDRALTPVTQPPLKAIHSSSKRLRKWIKPEVKQSRSGRRQGRDTKTDNFNGETRNKGLRRRHARRRAGRSPETKTRSTFSLFSLFSLKVLKLAKLFFTFLSGTNMEANLQNNNNRHGG</sequence>
<dbReference type="Gramene" id="CDY05579">
    <property type="protein sequence ID" value="CDY05579"/>
    <property type="gene ID" value="GSBRNA2T00120526001"/>
</dbReference>
<feature type="region of interest" description="Disordered" evidence="1">
    <location>
        <begin position="1"/>
        <end position="87"/>
    </location>
</feature>
<dbReference type="PaxDb" id="3708-A0A078EYE6"/>
<dbReference type="Gramene" id="CDY35994">
    <property type="protein sequence ID" value="CDY35994"/>
    <property type="gene ID" value="GSBRNA2T00059556001"/>
</dbReference>
<name>A0A078EYE6_BRANA</name>